<evidence type="ECO:0000256" key="5">
    <source>
        <dbReference type="ARBA" id="ARBA00022842"/>
    </source>
</evidence>
<dbReference type="PANTHER" id="PTHR12992:SF11">
    <property type="entry name" value="MITOCHONDRIAL COENZYME A DIPHOSPHATASE NUDT8"/>
    <property type="match status" value="1"/>
</dbReference>
<evidence type="ECO:0000313" key="8">
    <source>
        <dbReference type="EMBL" id="CDS06536.1"/>
    </source>
</evidence>
<dbReference type="Pfam" id="PF00293">
    <property type="entry name" value="NUDIX"/>
    <property type="match status" value="1"/>
</dbReference>
<reference evidence="8" key="1">
    <citation type="journal article" date="2014" name="Genome Announc.">
        <title>De novo whole-genome sequence and genome annotation of Lichtheimia ramosa.</title>
        <authorList>
            <person name="Linde J."/>
            <person name="Schwartze V."/>
            <person name="Binder U."/>
            <person name="Lass-Florl C."/>
            <person name="Voigt K."/>
            <person name="Horn F."/>
        </authorList>
    </citation>
    <scope>NUCLEOTIDE SEQUENCE</scope>
    <source>
        <strain evidence="8">JMRC FSU:6197</strain>
    </source>
</reference>
<name>A0A077WG01_9FUNG</name>
<keyword evidence="4" id="KW-0378">Hydrolase</keyword>
<protein>
    <recommendedName>
        <fullName evidence="7">Nudix hydrolase domain-containing protein</fullName>
    </recommendedName>
</protein>
<dbReference type="OrthoDB" id="206213at2759"/>
<keyword evidence="5" id="KW-0460">Magnesium</keyword>
<dbReference type="PROSITE" id="PS51462">
    <property type="entry name" value="NUDIX"/>
    <property type="match status" value="1"/>
</dbReference>
<evidence type="ECO:0000256" key="2">
    <source>
        <dbReference type="ARBA" id="ARBA00001946"/>
    </source>
</evidence>
<keyword evidence="3" id="KW-0479">Metal-binding</keyword>
<dbReference type="EMBL" id="LK023320">
    <property type="protein sequence ID" value="CDS06536.1"/>
    <property type="molecule type" value="Genomic_DNA"/>
</dbReference>
<organism evidence="8">
    <name type="scientific">Lichtheimia ramosa</name>
    <dbReference type="NCBI Taxonomy" id="688394"/>
    <lineage>
        <taxon>Eukaryota</taxon>
        <taxon>Fungi</taxon>
        <taxon>Fungi incertae sedis</taxon>
        <taxon>Mucoromycota</taxon>
        <taxon>Mucoromycotina</taxon>
        <taxon>Mucoromycetes</taxon>
        <taxon>Mucorales</taxon>
        <taxon>Lichtheimiaceae</taxon>
        <taxon>Lichtheimia</taxon>
    </lineage>
</organism>
<accession>A0A077WG01</accession>
<dbReference type="GO" id="GO:0010945">
    <property type="term" value="F:coenzyme A diphosphatase activity"/>
    <property type="evidence" value="ECO:0007669"/>
    <property type="project" value="InterPro"/>
</dbReference>
<evidence type="ECO:0000259" key="7">
    <source>
        <dbReference type="PROSITE" id="PS51462"/>
    </source>
</evidence>
<comment type="cofactor">
    <cofactor evidence="1">
        <name>Mn(2+)</name>
        <dbReference type="ChEBI" id="CHEBI:29035"/>
    </cofactor>
</comment>
<proteinExistence type="predicted"/>
<evidence type="ECO:0000256" key="6">
    <source>
        <dbReference type="ARBA" id="ARBA00023211"/>
    </source>
</evidence>
<evidence type="ECO:0000256" key="3">
    <source>
        <dbReference type="ARBA" id="ARBA00022723"/>
    </source>
</evidence>
<dbReference type="InterPro" id="IPR000086">
    <property type="entry name" value="NUDIX_hydrolase_dom"/>
</dbReference>
<feature type="domain" description="Nudix hydrolase" evidence="7">
    <location>
        <begin position="33"/>
        <end position="171"/>
    </location>
</feature>
<dbReference type="Gene3D" id="3.90.79.10">
    <property type="entry name" value="Nucleoside Triphosphate Pyrophosphohydrolase"/>
    <property type="match status" value="1"/>
</dbReference>
<evidence type="ECO:0000256" key="4">
    <source>
        <dbReference type="ARBA" id="ARBA00022801"/>
    </source>
</evidence>
<dbReference type="SUPFAM" id="SSF55811">
    <property type="entry name" value="Nudix"/>
    <property type="match status" value="1"/>
</dbReference>
<keyword evidence="6" id="KW-0464">Manganese</keyword>
<dbReference type="InterPro" id="IPR015797">
    <property type="entry name" value="NUDIX_hydrolase-like_dom_sf"/>
</dbReference>
<dbReference type="InterPro" id="IPR045121">
    <property type="entry name" value="CoAse"/>
</dbReference>
<dbReference type="PANTHER" id="PTHR12992">
    <property type="entry name" value="NUDIX HYDROLASE"/>
    <property type="match status" value="1"/>
</dbReference>
<sequence length="212" mass="24304">MPPTPIKLDTKTLALFSQRLLNCPRYKFGYKEHVRDAAVLMPLCQVNGEASVLFTVRNMNMRTHRGEISFPGGKADPHDPSLQHTALRETFEEVGIEPSSIDILGNYSTLPNKTGSLRVHPFLGYIKDPISSIKDLNYNKDEVSSVFSLPIDYLTRPDIREIRQFRHTQVKYPVFKVPSEIEREIEGENEIWGLTSFILDGIFRKIIPDRYP</sequence>
<comment type="cofactor">
    <cofactor evidence="2">
        <name>Mg(2+)</name>
        <dbReference type="ChEBI" id="CHEBI:18420"/>
    </cofactor>
</comment>
<dbReference type="AlphaFoldDB" id="A0A077WG01"/>
<dbReference type="CDD" id="cd03426">
    <property type="entry name" value="NUDIX_CoAse_Nudt7"/>
    <property type="match status" value="1"/>
</dbReference>
<dbReference type="GO" id="GO:0046872">
    <property type="term" value="F:metal ion binding"/>
    <property type="evidence" value="ECO:0007669"/>
    <property type="project" value="UniProtKB-KW"/>
</dbReference>
<evidence type="ECO:0000256" key="1">
    <source>
        <dbReference type="ARBA" id="ARBA00001936"/>
    </source>
</evidence>
<gene>
    <name evidence="8" type="ORF">LRAMOSA09064</name>
</gene>